<name>A0ACD3A2Y3_9AGAR</name>
<dbReference type="EMBL" id="ML208858">
    <property type="protein sequence ID" value="TFK59952.1"/>
    <property type="molecule type" value="Genomic_DNA"/>
</dbReference>
<evidence type="ECO:0000313" key="2">
    <source>
        <dbReference type="Proteomes" id="UP000308600"/>
    </source>
</evidence>
<keyword evidence="2" id="KW-1185">Reference proteome</keyword>
<proteinExistence type="predicted"/>
<organism evidence="1 2">
    <name type="scientific">Pluteus cervinus</name>
    <dbReference type="NCBI Taxonomy" id="181527"/>
    <lineage>
        <taxon>Eukaryota</taxon>
        <taxon>Fungi</taxon>
        <taxon>Dikarya</taxon>
        <taxon>Basidiomycota</taxon>
        <taxon>Agaricomycotina</taxon>
        <taxon>Agaricomycetes</taxon>
        <taxon>Agaricomycetidae</taxon>
        <taxon>Agaricales</taxon>
        <taxon>Pluteineae</taxon>
        <taxon>Pluteaceae</taxon>
        <taxon>Pluteus</taxon>
    </lineage>
</organism>
<dbReference type="Proteomes" id="UP000308600">
    <property type="component" value="Unassembled WGS sequence"/>
</dbReference>
<reference evidence="1 2" key="1">
    <citation type="journal article" date="2019" name="Nat. Ecol. Evol.">
        <title>Megaphylogeny resolves global patterns of mushroom evolution.</title>
        <authorList>
            <person name="Varga T."/>
            <person name="Krizsan K."/>
            <person name="Foldi C."/>
            <person name="Dima B."/>
            <person name="Sanchez-Garcia M."/>
            <person name="Sanchez-Ramirez S."/>
            <person name="Szollosi G.J."/>
            <person name="Szarkandi J.G."/>
            <person name="Papp V."/>
            <person name="Albert L."/>
            <person name="Andreopoulos W."/>
            <person name="Angelini C."/>
            <person name="Antonin V."/>
            <person name="Barry K.W."/>
            <person name="Bougher N.L."/>
            <person name="Buchanan P."/>
            <person name="Buyck B."/>
            <person name="Bense V."/>
            <person name="Catcheside P."/>
            <person name="Chovatia M."/>
            <person name="Cooper J."/>
            <person name="Damon W."/>
            <person name="Desjardin D."/>
            <person name="Finy P."/>
            <person name="Geml J."/>
            <person name="Haridas S."/>
            <person name="Hughes K."/>
            <person name="Justo A."/>
            <person name="Karasinski D."/>
            <person name="Kautmanova I."/>
            <person name="Kiss B."/>
            <person name="Kocsube S."/>
            <person name="Kotiranta H."/>
            <person name="LaButti K.M."/>
            <person name="Lechner B.E."/>
            <person name="Liimatainen K."/>
            <person name="Lipzen A."/>
            <person name="Lukacs Z."/>
            <person name="Mihaltcheva S."/>
            <person name="Morgado L.N."/>
            <person name="Niskanen T."/>
            <person name="Noordeloos M.E."/>
            <person name="Ohm R.A."/>
            <person name="Ortiz-Santana B."/>
            <person name="Ovrebo C."/>
            <person name="Racz N."/>
            <person name="Riley R."/>
            <person name="Savchenko A."/>
            <person name="Shiryaev A."/>
            <person name="Soop K."/>
            <person name="Spirin V."/>
            <person name="Szebenyi C."/>
            <person name="Tomsovsky M."/>
            <person name="Tulloss R.E."/>
            <person name="Uehling J."/>
            <person name="Grigoriev I.V."/>
            <person name="Vagvolgyi C."/>
            <person name="Papp T."/>
            <person name="Martin F.M."/>
            <person name="Miettinen O."/>
            <person name="Hibbett D.S."/>
            <person name="Nagy L.G."/>
        </authorList>
    </citation>
    <scope>NUCLEOTIDE SEQUENCE [LARGE SCALE GENOMIC DNA]</scope>
    <source>
        <strain evidence="1 2">NL-1719</strain>
    </source>
</reference>
<accession>A0ACD3A2Y3</accession>
<feature type="non-terminal residue" evidence="1">
    <location>
        <position position="137"/>
    </location>
</feature>
<gene>
    <name evidence="1" type="ORF">BDN72DRAFT_905388</name>
</gene>
<protein>
    <submittedName>
        <fullName evidence="1">Uncharacterized protein</fullName>
    </submittedName>
</protein>
<evidence type="ECO:0000313" key="1">
    <source>
        <dbReference type="EMBL" id="TFK59952.1"/>
    </source>
</evidence>
<sequence>MAELVNLCAIFAMEVFRTATITPSDYVTYLNELEKLREKFRPEPLTQKQISSYQADFLRYRSRPSDDISGGIEKDGSGDAENKGEDDEKAGAADQILSSASADVLGSLFPIPPEVADGLTSILPCEFRYMDLTNLPT</sequence>